<dbReference type="Proteomes" id="UP000008960">
    <property type="component" value="Chromosome"/>
</dbReference>
<sequence>MKIAEAKTKGDLK</sequence>
<proteinExistence type="predicted"/>
<reference evidence="1 2" key="2">
    <citation type="submission" date="2010-03" db="EMBL/GenBank/DDBJ databases">
        <authorList>
            <person name="Pajon A."/>
        </authorList>
    </citation>
    <scope>NUCLEOTIDE SEQUENCE [LARGE SCALE GENOMIC DNA]</scope>
    <source>
        <strain evidence="1 2">SSC/2</strain>
    </source>
</reference>
<accession>D4N022</accession>
<reference evidence="1 2" key="1">
    <citation type="submission" date="2010-03" db="EMBL/GenBank/DDBJ databases">
        <title>The genome sequence of Clostridiales sp. SSC/2.</title>
        <authorList>
            <consortium name="metaHIT consortium -- http://www.metahit.eu/"/>
            <person name="Pajon A."/>
            <person name="Turner K."/>
            <person name="Parkhill J."/>
            <person name="Duncan S."/>
            <person name="Flint H."/>
        </authorList>
    </citation>
    <scope>NUCLEOTIDE SEQUENCE [LARGE SCALE GENOMIC DNA]</scope>
    <source>
        <strain evidence="1 2">SSC/2</strain>
    </source>
</reference>
<protein>
    <submittedName>
        <fullName evidence="1">Uncharacterized protein</fullName>
    </submittedName>
</protein>
<evidence type="ECO:0000313" key="1">
    <source>
        <dbReference type="EMBL" id="CBL38217.1"/>
    </source>
</evidence>
<dbReference type="KEGG" id="bprl:CL2_12410"/>
<gene>
    <name evidence="1" type="ORF">CL2_12410</name>
</gene>
<organism evidence="1 2">
    <name type="scientific">Anaerostipes hadrus</name>
    <dbReference type="NCBI Taxonomy" id="649756"/>
    <lineage>
        <taxon>Bacteria</taxon>
        <taxon>Bacillati</taxon>
        <taxon>Bacillota</taxon>
        <taxon>Clostridia</taxon>
        <taxon>Lachnospirales</taxon>
        <taxon>Lachnospiraceae</taxon>
        <taxon>Anaerostipes</taxon>
    </lineage>
</organism>
<dbReference type="EMBL" id="FP929061">
    <property type="protein sequence ID" value="CBL38217.1"/>
    <property type="molecule type" value="Genomic_DNA"/>
</dbReference>
<name>D4N022_ANAHA</name>
<evidence type="ECO:0000313" key="2">
    <source>
        <dbReference type="Proteomes" id="UP000008960"/>
    </source>
</evidence>